<reference evidence="2 3" key="1">
    <citation type="submission" date="2018-10" db="EMBL/GenBank/DDBJ databases">
        <title>A high-quality apple genome assembly.</title>
        <authorList>
            <person name="Hu J."/>
        </authorList>
    </citation>
    <scope>NUCLEOTIDE SEQUENCE [LARGE SCALE GENOMIC DNA]</scope>
    <source>
        <strain evidence="3">cv. HFTH1</strain>
        <tissue evidence="2">Young leaf</tissue>
    </source>
</reference>
<name>A0A498JJJ5_MALDO</name>
<evidence type="ECO:0008006" key="4">
    <source>
        <dbReference type="Google" id="ProtNLM"/>
    </source>
</evidence>
<gene>
    <name evidence="2" type="ORF">DVH24_024751</name>
</gene>
<comment type="caution">
    <text evidence="2">The sequence shown here is derived from an EMBL/GenBank/DDBJ whole genome shotgun (WGS) entry which is preliminary data.</text>
</comment>
<protein>
    <recommendedName>
        <fullName evidence="4">Transmembrane protein</fullName>
    </recommendedName>
</protein>
<keyword evidence="3" id="KW-1185">Reference proteome</keyword>
<sequence>MWSNNVVTSKFDSEGVDTIVKFFAFEIKKKQTCETCFIRLVPKGFAFDYNLGKLSIVGKFNNSLGYACVSEKDYKNDMKRETRKPKERWRVSAKGQGILLRTSDCRLFMAICMSWQCMIITENVNVLSLQLHCSWFRKMKMIHGTQSMQLSSKKRYCGSSRGRNPNNLLIWVQGRRKGPPLKPKTGGWAKHHDYFVVKATISPDPILNSNDYIVMVMYILPVGFLLRDVFSKFWAFVVVVSFLKLGSKASWKCTKRYFLNDQHSRENAPQLVFNVLFFTVKWRFCPPGPRVSHPCAIRFDLLLLFLAWHASIVTAVSVSIMVWVLMRHGIGFESFDLMREIRVREKQERRK</sequence>
<evidence type="ECO:0000313" key="2">
    <source>
        <dbReference type="EMBL" id="RXH95067.1"/>
    </source>
</evidence>
<dbReference type="AlphaFoldDB" id="A0A498JJJ5"/>
<dbReference type="Proteomes" id="UP000290289">
    <property type="component" value="Chromosome 7"/>
</dbReference>
<evidence type="ECO:0000256" key="1">
    <source>
        <dbReference type="SAM" id="Phobius"/>
    </source>
</evidence>
<dbReference type="EMBL" id="RDQH01000333">
    <property type="protein sequence ID" value="RXH95067.1"/>
    <property type="molecule type" value="Genomic_DNA"/>
</dbReference>
<keyword evidence="1" id="KW-1133">Transmembrane helix</keyword>
<accession>A0A498JJJ5</accession>
<proteinExistence type="predicted"/>
<evidence type="ECO:0000313" key="3">
    <source>
        <dbReference type="Proteomes" id="UP000290289"/>
    </source>
</evidence>
<feature type="transmembrane region" description="Helical" evidence="1">
    <location>
        <begin position="301"/>
        <end position="325"/>
    </location>
</feature>
<organism evidence="2 3">
    <name type="scientific">Malus domestica</name>
    <name type="common">Apple</name>
    <name type="synonym">Pyrus malus</name>
    <dbReference type="NCBI Taxonomy" id="3750"/>
    <lineage>
        <taxon>Eukaryota</taxon>
        <taxon>Viridiplantae</taxon>
        <taxon>Streptophyta</taxon>
        <taxon>Embryophyta</taxon>
        <taxon>Tracheophyta</taxon>
        <taxon>Spermatophyta</taxon>
        <taxon>Magnoliopsida</taxon>
        <taxon>eudicotyledons</taxon>
        <taxon>Gunneridae</taxon>
        <taxon>Pentapetalae</taxon>
        <taxon>rosids</taxon>
        <taxon>fabids</taxon>
        <taxon>Rosales</taxon>
        <taxon>Rosaceae</taxon>
        <taxon>Amygdaloideae</taxon>
        <taxon>Maleae</taxon>
        <taxon>Malus</taxon>
    </lineage>
</organism>
<keyword evidence="1" id="KW-0472">Membrane</keyword>
<keyword evidence="1" id="KW-0812">Transmembrane</keyword>